<dbReference type="Proteomes" id="UP000753802">
    <property type="component" value="Unassembled WGS sequence"/>
</dbReference>
<proteinExistence type="predicted"/>
<dbReference type="RefSeq" id="WP_161818418.1">
    <property type="nucleotide sequence ID" value="NZ_JAACJS010000012.1"/>
</dbReference>
<accession>A0ABW9ZT01</accession>
<feature type="chain" id="PRO_5045184913" description="Tetratricopeptide repeat-containing protein" evidence="1">
    <location>
        <begin position="21"/>
        <end position="314"/>
    </location>
</feature>
<protein>
    <recommendedName>
        <fullName evidence="4">Tetratricopeptide repeat-containing protein</fullName>
    </recommendedName>
</protein>
<sequence length="314" mass="35552">MRKFLLVLPVVLFSFLSSHAQLSNVEAKAAYLLAEDAYGKGDWKKALSYLDECKKKLESTNCKILYLQVMAEAEIAKTVPSYYDSALRSISDFEKAPDLKDFTEEKVLEVMKAKYTIREARDKIVSDARLKIENAEKGSIAMKTISWEGFPFGVSFDELKEKLEKENKPFFERKTNKIKTQKEGSKLVYDNYCYFAENTAGCRGKGLRGVYLQDNIIYGYTGTLDYYSVSVGGLSRSDAEKQALATWPAYYTNLFGFEPTVTAAGSIRHYRWEKDGKSATLEYSSVVLNAENWYVSNRLTVIDSKAIPAPVPKK</sequence>
<name>A0ABW9ZT01_9BACT</name>
<keyword evidence="1" id="KW-0732">Signal</keyword>
<evidence type="ECO:0000313" key="2">
    <source>
        <dbReference type="EMBL" id="NCI50109.1"/>
    </source>
</evidence>
<evidence type="ECO:0000313" key="3">
    <source>
        <dbReference type="Proteomes" id="UP000753802"/>
    </source>
</evidence>
<comment type="caution">
    <text evidence="2">The sequence shown here is derived from an EMBL/GenBank/DDBJ whole genome shotgun (WGS) entry which is preliminary data.</text>
</comment>
<evidence type="ECO:0000256" key="1">
    <source>
        <dbReference type="SAM" id="SignalP"/>
    </source>
</evidence>
<keyword evidence="3" id="KW-1185">Reference proteome</keyword>
<organism evidence="2 3">
    <name type="scientific">Sediminibacterium roseum</name>
    <dbReference type="NCBI Taxonomy" id="1978412"/>
    <lineage>
        <taxon>Bacteria</taxon>
        <taxon>Pseudomonadati</taxon>
        <taxon>Bacteroidota</taxon>
        <taxon>Chitinophagia</taxon>
        <taxon>Chitinophagales</taxon>
        <taxon>Chitinophagaceae</taxon>
        <taxon>Sediminibacterium</taxon>
    </lineage>
</organism>
<gene>
    <name evidence="2" type="ORF">GWC95_09260</name>
</gene>
<feature type="signal peptide" evidence="1">
    <location>
        <begin position="1"/>
        <end position="20"/>
    </location>
</feature>
<evidence type="ECO:0008006" key="4">
    <source>
        <dbReference type="Google" id="ProtNLM"/>
    </source>
</evidence>
<reference evidence="2 3" key="1">
    <citation type="submission" date="2020-01" db="EMBL/GenBank/DDBJ databases">
        <title>Genome analysis.</title>
        <authorList>
            <person name="Wu S."/>
            <person name="Wang G."/>
        </authorList>
    </citation>
    <scope>NUCLEOTIDE SEQUENCE [LARGE SCALE GENOMIC DNA]</scope>
    <source>
        <strain evidence="2 3">SYL130</strain>
    </source>
</reference>
<dbReference type="EMBL" id="JAACJS010000012">
    <property type="protein sequence ID" value="NCI50109.1"/>
    <property type="molecule type" value="Genomic_DNA"/>
</dbReference>